<protein>
    <submittedName>
        <fullName evidence="1">Uncharacterized protein</fullName>
    </submittedName>
</protein>
<keyword evidence="2" id="KW-1185">Reference proteome</keyword>
<accession>A0A8C9HZA4</accession>
<evidence type="ECO:0000313" key="1">
    <source>
        <dbReference type="Ensembl" id="ENSPTEP00000029195.1"/>
    </source>
</evidence>
<reference evidence="1" key="2">
    <citation type="submission" date="2025-09" db="UniProtKB">
        <authorList>
            <consortium name="Ensembl"/>
        </authorList>
    </citation>
    <scope>IDENTIFICATION</scope>
</reference>
<dbReference type="AlphaFoldDB" id="A0A8C9HZA4"/>
<evidence type="ECO:0000313" key="2">
    <source>
        <dbReference type="Proteomes" id="UP000694416"/>
    </source>
</evidence>
<dbReference type="Ensembl" id="ENSPTET00000040621.1">
    <property type="protein sequence ID" value="ENSPTEP00000029195.1"/>
    <property type="gene ID" value="ENSPTEG00000028655.1"/>
</dbReference>
<dbReference type="Proteomes" id="UP000694416">
    <property type="component" value="Unplaced"/>
</dbReference>
<name>A0A8C9HZA4_9PRIM</name>
<proteinExistence type="predicted"/>
<reference evidence="1" key="1">
    <citation type="submission" date="2025-08" db="UniProtKB">
        <authorList>
            <consortium name="Ensembl"/>
        </authorList>
    </citation>
    <scope>IDENTIFICATION</scope>
</reference>
<sequence length="68" mass="8334">MRHNHNKLNLPPTNRPEITYCLFLRKPHSPGDYSFPHSNPLKLRWRNYSYNRPWTHLIYTILLSKFKL</sequence>
<organism evidence="1 2">
    <name type="scientific">Piliocolobus tephrosceles</name>
    <name type="common">Ugandan red Colobus</name>
    <dbReference type="NCBI Taxonomy" id="591936"/>
    <lineage>
        <taxon>Eukaryota</taxon>
        <taxon>Metazoa</taxon>
        <taxon>Chordata</taxon>
        <taxon>Craniata</taxon>
        <taxon>Vertebrata</taxon>
        <taxon>Euteleostomi</taxon>
        <taxon>Mammalia</taxon>
        <taxon>Eutheria</taxon>
        <taxon>Euarchontoglires</taxon>
        <taxon>Primates</taxon>
        <taxon>Haplorrhini</taxon>
        <taxon>Catarrhini</taxon>
        <taxon>Cercopithecidae</taxon>
        <taxon>Colobinae</taxon>
        <taxon>Piliocolobus</taxon>
    </lineage>
</organism>